<dbReference type="InterPro" id="IPR008999">
    <property type="entry name" value="Actin-crosslinking"/>
</dbReference>
<name>A0AAV5F3Z8_ELECO</name>
<dbReference type="PANTHER" id="PTHR31205:SF3">
    <property type="entry name" value="OS06G0161100 PROTEIN"/>
    <property type="match status" value="1"/>
</dbReference>
<evidence type="ECO:0000259" key="2">
    <source>
        <dbReference type="Pfam" id="PF22932"/>
    </source>
</evidence>
<dbReference type="CDD" id="cd23340">
    <property type="entry name" value="beta-trefoil_FSCN_ACP-like"/>
    <property type="match status" value="1"/>
</dbReference>
<comment type="caution">
    <text evidence="3">The sequence shown here is derived from an EMBL/GenBank/DDBJ whole genome shotgun (WGS) entry which is preliminary data.</text>
</comment>
<reference evidence="3" key="1">
    <citation type="journal article" date="2018" name="DNA Res.">
        <title>Multiple hybrid de novo genome assembly of finger millet, an orphan allotetraploid crop.</title>
        <authorList>
            <person name="Hatakeyama M."/>
            <person name="Aluri S."/>
            <person name="Balachadran M.T."/>
            <person name="Sivarajan S.R."/>
            <person name="Patrignani A."/>
            <person name="Gruter S."/>
            <person name="Poveda L."/>
            <person name="Shimizu-Inatsugi R."/>
            <person name="Baeten J."/>
            <person name="Francoijs K.J."/>
            <person name="Nataraja K.N."/>
            <person name="Reddy Y.A.N."/>
            <person name="Phadnis S."/>
            <person name="Ravikumar R.L."/>
            <person name="Schlapbach R."/>
            <person name="Sreeman S.M."/>
            <person name="Shimizu K.K."/>
        </authorList>
    </citation>
    <scope>NUCLEOTIDE SEQUENCE</scope>
</reference>
<organism evidence="3 4">
    <name type="scientific">Eleusine coracana subsp. coracana</name>
    <dbReference type="NCBI Taxonomy" id="191504"/>
    <lineage>
        <taxon>Eukaryota</taxon>
        <taxon>Viridiplantae</taxon>
        <taxon>Streptophyta</taxon>
        <taxon>Embryophyta</taxon>
        <taxon>Tracheophyta</taxon>
        <taxon>Spermatophyta</taxon>
        <taxon>Magnoliopsida</taxon>
        <taxon>Liliopsida</taxon>
        <taxon>Poales</taxon>
        <taxon>Poaceae</taxon>
        <taxon>PACMAD clade</taxon>
        <taxon>Chloridoideae</taxon>
        <taxon>Cynodonteae</taxon>
        <taxon>Eleusininae</taxon>
        <taxon>Eleusine</taxon>
    </lineage>
</organism>
<evidence type="ECO:0008006" key="5">
    <source>
        <dbReference type="Google" id="ProtNLM"/>
    </source>
</evidence>
<dbReference type="Pfam" id="PF22932">
    <property type="entry name" value="Ubiq_DUF_assoc"/>
    <property type="match status" value="1"/>
</dbReference>
<evidence type="ECO:0000313" key="4">
    <source>
        <dbReference type="Proteomes" id="UP001054889"/>
    </source>
</evidence>
<evidence type="ECO:0000313" key="3">
    <source>
        <dbReference type="EMBL" id="GJN29546.1"/>
    </source>
</evidence>
<dbReference type="Pfam" id="PF04601">
    <property type="entry name" value="DUF569"/>
    <property type="match status" value="1"/>
</dbReference>
<feature type="domain" description="DUF569" evidence="2">
    <location>
        <begin position="197"/>
        <end position="277"/>
    </location>
</feature>
<gene>
    <name evidence="3" type="primary">gb17776</name>
    <name evidence="3" type="ORF">PR202_gb17776</name>
</gene>
<feature type="domain" description="DUF569" evidence="1">
    <location>
        <begin position="1"/>
        <end position="153"/>
    </location>
</feature>
<protein>
    <recommendedName>
        <fullName evidence="5">DUF569 domain-containing protein</fullName>
    </recommendedName>
</protein>
<dbReference type="PANTHER" id="PTHR31205">
    <property type="entry name" value="ACTIN CROSS-LINKING PROTEIN (DUF569)"/>
    <property type="match status" value="1"/>
</dbReference>
<accession>A0AAV5F3Z8</accession>
<evidence type="ECO:0000259" key="1">
    <source>
        <dbReference type="Pfam" id="PF04601"/>
    </source>
</evidence>
<sequence>MELFPDGAFVRLRSRGRDGMYLHADEDGVGVSLSRERASLHVAWQVHRIVRGGVPFALLHGAAYGRYLSATLHPAPDGHAGRRVVQGTYDDQEQNTTVWFAVRISTRDAEVALQNHSRNGHGFLRANGKHCRWRNGVSIDDHLNRTTMKHWIVETIPLRTSAPLVPLATVDPVQPGGGRFIGLFPRRSRSEPEPDQKWAIRFVVADADGNVNEQDWGTFQFHGRSVFSLWNEAAHYSGSLYFFDKITVCARAGRYGRLTPLFTDLPRGQENMDIVALPAGSAGENIAVFPLLCAVHLLSAAILMKTEAALQYPEVDAP</sequence>
<dbReference type="AlphaFoldDB" id="A0AAV5F3Z8"/>
<dbReference type="Proteomes" id="UP001054889">
    <property type="component" value="Unassembled WGS sequence"/>
</dbReference>
<dbReference type="InterPro" id="IPR054726">
    <property type="entry name" value="Ubiq_DUF569-assoc"/>
</dbReference>
<dbReference type="SUPFAM" id="SSF50405">
    <property type="entry name" value="Actin-crosslinking proteins"/>
    <property type="match status" value="1"/>
</dbReference>
<proteinExistence type="predicted"/>
<dbReference type="InterPro" id="IPR007679">
    <property type="entry name" value="DUF569"/>
</dbReference>
<reference evidence="3" key="2">
    <citation type="submission" date="2021-12" db="EMBL/GenBank/DDBJ databases">
        <title>Resequencing data analysis of finger millet.</title>
        <authorList>
            <person name="Hatakeyama M."/>
            <person name="Aluri S."/>
            <person name="Balachadran M.T."/>
            <person name="Sivarajan S.R."/>
            <person name="Poveda L."/>
            <person name="Shimizu-Inatsugi R."/>
            <person name="Schlapbach R."/>
            <person name="Sreeman S.M."/>
            <person name="Shimizu K.K."/>
        </authorList>
    </citation>
    <scope>NUCLEOTIDE SEQUENCE</scope>
</reference>
<dbReference type="EMBL" id="BQKI01000081">
    <property type="protein sequence ID" value="GJN29546.1"/>
    <property type="molecule type" value="Genomic_DNA"/>
</dbReference>
<keyword evidence="4" id="KW-1185">Reference proteome</keyword>